<dbReference type="RefSeq" id="WP_281843632.1">
    <property type="nucleotide sequence ID" value="NZ_BROH01000013.1"/>
</dbReference>
<dbReference type="InterPro" id="IPR045257">
    <property type="entry name" value="E2/Pdx1"/>
</dbReference>
<keyword evidence="4" id="KW-0808">Transferase</keyword>
<gene>
    <name evidence="7" type="primary">acoC</name>
    <name evidence="7" type="ORF">STA1M1_34770</name>
</gene>
<evidence type="ECO:0000313" key="8">
    <source>
        <dbReference type="Proteomes" id="UP001144205"/>
    </source>
</evidence>
<dbReference type="PROSITE" id="PS51826">
    <property type="entry name" value="PSBD"/>
    <property type="match status" value="2"/>
</dbReference>
<keyword evidence="8" id="KW-1185">Reference proteome</keyword>
<sequence>MSQIIAITLPKWGLEMSEGTVTAWHLAEGQSAEKGAELVDIETDKIVNSVELDQSGTLRRILVPEGEVAPVGALIAVMAEPAVNEAAIELFIAEYKPVDASFEPSEQGAEAAVAAPEPVAGATPPAGADLRATPLAKRVAEQSGVDLATVAGSGHRGKVTRDDVARASAPARSIEDIRAENATIHASPIARKFAGEVGLGLAGIAGSGRKGRVSLADAEAAAIRAGLWSRPAKPARGAGPAAAMPAETGSEQPFTGMRKSIARALAASKQNVPHFYTTVDLRIDALMDLRKGMNGSGGAKISVNDFLIRACGMALTEHPGVNVHVSENGVTLFERADISVAVAIDGGLITPVLRDAGQRGLRDIAGAAADLAARARARALTAEELKGGTFTLSNLGMFGVREFDAIINPPQGAILAVGGPRREAVEGPDGAVLFATMISATLSADHRAIDGALAAQFLATLRGLIEDPMRLLS</sequence>
<keyword evidence="3 4" id="KW-0450">Lipoyl</keyword>
<protein>
    <recommendedName>
        <fullName evidence="4">Dihydrolipoamide acetyltransferase component of pyruvate dehydrogenase complex</fullName>
        <ecNumber evidence="4">2.3.1.-</ecNumber>
    </recommendedName>
</protein>
<dbReference type="InterPro" id="IPR000089">
    <property type="entry name" value="Biotin_lipoyl"/>
</dbReference>
<dbReference type="InterPro" id="IPR001078">
    <property type="entry name" value="2-oxoacid_DH_actylTfrase"/>
</dbReference>
<proteinExistence type="inferred from homology"/>
<dbReference type="Proteomes" id="UP001144205">
    <property type="component" value="Unassembled WGS sequence"/>
</dbReference>
<dbReference type="EMBL" id="BROH01000013">
    <property type="protein sequence ID" value="GKY89608.1"/>
    <property type="molecule type" value="Genomic_DNA"/>
</dbReference>
<dbReference type="Pfam" id="PF02817">
    <property type="entry name" value="E3_binding"/>
    <property type="match status" value="2"/>
</dbReference>
<evidence type="ECO:0000256" key="3">
    <source>
        <dbReference type="ARBA" id="ARBA00022823"/>
    </source>
</evidence>
<dbReference type="InterPro" id="IPR023213">
    <property type="entry name" value="CAT-like_dom_sf"/>
</dbReference>
<evidence type="ECO:0000256" key="4">
    <source>
        <dbReference type="RuleBase" id="RU003423"/>
    </source>
</evidence>
<keyword evidence="7" id="KW-0670">Pyruvate</keyword>
<reference evidence="7" key="1">
    <citation type="journal article" date="2023" name="Int. J. Syst. Evol. Microbiol.">
        <title>Sinisalibacter aestuarii sp. nov., isolated from estuarine sediment of the Arakawa River.</title>
        <authorList>
            <person name="Arafat S.T."/>
            <person name="Hirano S."/>
            <person name="Sato A."/>
            <person name="Takeuchi K."/>
            <person name="Yasuda T."/>
            <person name="Terahara T."/>
            <person name="Hamada M."/>
            <person name="Kobayashi T."/>
        </authorList>
    </citation>
    <scope>NUCLEOTIDE SEQUENCE</scope>
    <source>
        <strain evidence="7">B-399</strain>
    </source>
</reference>
<dbReference type="CDD" id="cd06849">
    <property type="entry name" value="lipoyl_domain"/>
    <property type="match status" value="1"/>
</dbReference>
<evidence type="ECO:0000259" key="5">
    <source>
        <dbReference type="PROSITE" id="PS50968"/>
    </source>
</evidence>
<comment type="caution">
    <text evidence="7">The sequence shown here is derived from an EMBL/GenBank/DDBJ whole genome shotgun (WGS) entry which is preliminary data.</text>
</comment>
<feature type="domain" description="Peripheral subunit-binding (PSBD)" evidence="6">
    <location>
        <begin position="131"/>
        <end position="168"/>
    </location>
</feature>
<dbReference type="Pfam" id="PF00364">
    <property type="entry name" value="Biotin_lipoyl"/>
    <property type="match status" value="1"/>
</dbReference>
<dbReference type="SUPFAM" id="SSF52777">
    <property type="entry name" value="CoA-dependent acyltransferases"/>
    <property type="match status" value="1"/>
</dbReference>
<evidence type="ECO:0000313" key="7">
    <source>
        <dbReference type="EMBL" id="GKY89608.1"/>
    </source>
</evidence>
<comment type="cofactor">
    <cofactor evidence="1 4">
        <name>(R)-lipoate</name>
        <dbReference type="ChEBI" id="CHEBI:83088"/>
    </cofactor>
</comment>
<dbReference type="InterPro" id="IPR011053">
    <property type="entry name" value="Single_hybrid_motif"/>
</dbReference>
<evidence type="ECO:0000259" key="6">
    <source>
        <dbReference type="PROSITE" id="PS51826"/>
    </source>
</evidence>
<dbReference type="SUPFAM" id="SSF47005">
    <property type="entry name" value="Peripheral subunit-binding domain of 2-oxo acid dehydrogenase complex"/>
    <property type="match status" value="2"/>
</dbReference>
<comment type="similarity">
    <text evidence="2 4">Belongs to the 2-oxoacid dehydrogenase family.</text>
</comment>
<keyword evidence="4" id="KW-0012">Acyltransferase</keyword>
<dbReference type="PANTHER" id="PTHR23151">
    <property type="entry name" value="DIHYDROLIPOAMIDE ACETYL/SUCCINYL-TRANSFERASE-RELATED"/>
    <property type="match status" value="1"/>
</dbReference>
<dbReference type="InterPro" id="IPR004167">
    <property type="entry name" value="PSBD"/>
</dbReference>
<name>A0ABQ5LXT8_9RHOB</name>
<dbReference type="PROSITE" id="PS50968">
    <property type="entry name" value="BIOTINYL_LIPOYL"/>
    <property type="match status" value="1"/>
</dbReference>
<evidence type="ECO:0000256" key="1">
    <source>
        <dbReference type="ARBA" id="ARBA00001938"/>
    </source>
</evidence>
<accession>A0ABQ5LXT8</accession>
<feature type="domain" description="Lipoyl-binding" evidence="5">
    <location>
        <begin position="4"/>
        <end position="79"/>
    </location>
</feature>
<evidence type="ECO:0000256" key="2">
    <source>
        <dbReference type="ARBA" id="ARBA00007317"/>
    </source>
</evidence>
<dbReference type="EC" id="2.3.1.-" evidence="4"/>
<dbReference type="Gene3D" id="4.10.320.10">
    <property type="entry name" value="E3-binding domain"/>
    <property type="match status" value="2"/>
</dbReference>
<dbReference type="Pfam" id="PF00198">
    <property type="entry name" value="2-oxoacid_dh"/>
    <property type="match status" value="1"/>
</dbReference>
<dbReference type="PANTHER" id="PTHR23151:SF75">
    <property type="entry name" value="DIHYDROLIPOYLLYSINE-RESIDUE ACETYLTRANSFERASE COMPONENT 5 OF PYRUVATE DEHYDROGENASE COMPLEX, CHLOROPLASTIC"/>
    <property type="match status" value="1"/>
</dbReference>
<dbReference type="InterPro" id="IPR036625">
    <property type="entry name" value="E3-bd_dom_sf"/>
</dbReference>
<feature type="domain" description="Peripheral subunit-binding (PSBD)" evidence="6">
    <location>
        <begin position="185"/>
        <end position="222"/>
    </location>
</feature>
<dbReference type="Gene3D" id="3.30.559.10">
    <property type="entry name" value="Chloramphenicol acetyltransferase-like domain"/>
    <property type="match status" value="1"/>
</dbReference>
<dbReference type="Gene3D" id="2.40.50.100">
    <property type="match status" value="1"/>
</dbReference>
<organism evidence="7 8">
    <name type="scientific">Sinisalibacter aestuarii</name>
    <dbReference type="NCBI Taxonomy" id="2949426"/>
    <lineage>
        <taxon>Bacteria</taxon>
        <taxon>Pseudomonadati</taxon>
        <taxon>Pseudomonadota</taxon>
        <taxon>Alphaproteobacteria</taxon>
        <taxon>Rhodobacterales</taxon>
        <taxon>Roseobacteraceae</taxon>
        <taxon>Sinisalibacter</taxon>
    </lineage>
</organism>
<dbReference type="SUPFAM" id="SSF51230">
    <property type="entry name" value="Single hybrid motif"/>
    <property type="match status" value="1"/>
</dbReference>